<dbReference type="Gene3D" id="1.10.287.130">
    <property type="match status" value="1"/>
</dbReference>
<evidence type="ECO:0000256" key="2">
    <source>
        <dbReference type="ARBA" id="ARBA00012438"/>
    </source>
</evidence>
<dbReference type="PANTHER" id="PTHR43547:SF2">
    <property type="entry name" value="HYBRID SIGNAL TRANSDUCTION HISTIDINE KINASE C"/>
    <property type="match status" value="1"/>
</dbReference>
<evidence type="ECO:0000256" key="5">
    <source>
        <dbReference type="ARBA" id="ARBA00023012"/>
    </source>
</evidence>
<dbReference type="SUPFAM" id="SSF55874">
    <property type="entry name" value="ATPase domain of HSP90 chaperone/DNA topoisomerase II/histidine kinase"/>
    <property type="match status" value="1"/>
</dbReference>
<dbReference type="EC" id="2.7.13.3" evidence="2"/>
<feature type="domain" description="Histidine kinase" evidence="6">
    <location>
        <begin position="11"/>
        <end position="186"/>
    </location>
</feature>
<dbReference type="EMBL" id="CP017603">
    <property type="protein sequence ID" value="AOY74521.1"/>
    <property type="molecule type" value="Genomic_DNA"/>
</dbReference>
<dbReference type="PROSITE" id="PS50109">
    <property type="entry name" value="HIS_KIN"/>
    <property type="match status" value="1"/>
</dbReference>
<evidence type="ECO:0000256" key="3">
    <source>
        <dbReference type="ARBA" id="ARBA00022553"/>
    </source>
</evidence>
<evidence type="ECO:0000256" key="1">
    <source>
        <dbReference type="ARBA" id="ARBA00000085"/>
    </source>
</evidence>
<evidence type="ECO:0000313" key="7">
    <source>
        <dbReference type="EMBL" id="AOY74521.1"/>
    </source>
</evidence>
<dbReference type="InterPro" id="IPR003594">
    <property type="entry name" value="HATPase_dom"/>
</dbReference>
<evidence type="ECO:0000256" key="4">
    <source>
        <dbReference type="ARBA" id="ARBA00022777"/>
    </source>
</evidence>
<dbReference type="InterPro" id="IPR036890">
    <property type="entry name" value="HATPase_C_sf"/>
</dbReference>
<evidence type="ECO:0000313" key="8">
    <source>
        <dbReference type="Proteomes" id="UP000177894"/>
    </source>
</evidence>
<reference evidence="7 8" key="1">
    <citation type="submission" date="2016-10" db="EMBL/GenBank/DDBJ databases">
        <title>Complete Genome Sequence of Acetogen Clostridium formicoaceticum ATCC 27076.</title>
        <authorList>
            <person name="Bao T."/>
            <person name="Cheng C."/>
            <person name="Zhao J."/>
            <person name="Yang S.-T."/>
            <person name="Wang J."/>
            <person name="Wang M."/>
        </authorList>
    </citation>
    <scope>NUCLEOTIDE SEQUENCE [LARGE SCALE GENOMIC DNA]</scope>
    <source>
        <strain evidence="7 8">ATCC 27076</strain>
    </source>
</reference>
<dbReference type="PANTHER" id="PTHR43547">
    <property type="entry name" value="TWO-COMPONENT HISTIDINE KINASE"/>
    <property type="match status" value="1"/>
</dbReference>
<protein>
    <recommendedName>
        <fullName evidence="2">histidine kinase</fullName>
        <ecNumber evidence="2">2.7.13.3</ecNumber>
    </recommendedName>
</protein>
<dbReference type="SMART" id="SM00388">
    <property type="entry name" value="HisKA"/>
    <property type="match status" value="1"/>
</dbReference>
<dbReference type="CDD" id="cd00075">
    <property type="entry name" value="HATPase"/>
    <property type="match status" value="1"/>
</dbReference>
<evidence type="ECO:0000259" key="6">
    <source>
        <dbReference type="PROSITE" id="PS50109"/>
    </source>
</evidence>
<comment type="catalytic activity">
    <reaction evidence="1">
        <text>ATP + protein L-histidine = ADP + protein N-phospho-L-histidine.</text>
        <dbReference type="EC" id="2.7.13.3"/>
    </reaction>
</comment>
<dbReference type="InterPro" id="IPR003661">
    <property type="entry name" value="HisK_dim/P_dom"/>
</dbReference>
<keyword evidence="5" id="KW-0902">Two-component regulatory system</keyword>
<dbReference type="Gene3D" id="3.30.565.10">
    <property type="entry name" value="Histidine kinase-like ATPase, C-terminal domain"/>
    <property type="match status" value="1"/>
</dbReference>
<dbReference type="InterPro" id="IPR036097">
    <property type="entry name" value="HisK_dim/P_sf"/>
</dbReference>
<dbReference type="Pfam" id="PF02518">
    <property type="entry name" value="HATPase_c"/>
    <property type="match status" value="1"/>
</dbReference>
<dbReference type="Pfam" id="PF00512">
    <property type="entry name" value="HisKA"/>
    <property type="match status" value="1"/>
</dbReference>
<name>A0ABN4T536_9CLOT</name>
<dbReference type="CDD" id="cd00082">
    <property type="entry name" value="HisKA"/>
    <property type="match status" value="1"/>
</dbReference>
<proteinExistence type="predicted"/>
<accession>A0ABN4T536</accession>
<dbReference type="InterPro" id="IPR005467">
    <property type="entry name" value="His_kinase_dom"/>
</dbReference>
<keyword evidence="3" id="KW-0597">Phosphoprotein</keyword>
<dbReference type="Proteomes" id="UP000177894">
    <property type="component" value="Chromosome"/>
</dbReference>
<keyword evidence="8" id="KW-1185">Reference proteome</keyword>
<sequence length="186" mass="21474">MIDLKLSFFSNVSHELKTPLNIILGTVQLLNTIHQEQEPLSCQHYHSVEKYIYMLKQNCYRLLRLIDNLIDITRIDTGFLKVNLKNQNIVSVIEDITLSVSEYIKDRGLNLIFDTEIEEKILACDSDKIERIMLNLLSNAIKFTNPNGLIKVHLYDGVDYIKITVKDNGVGIPADMKEKYFDVLDK</sequence>
<keyword evidence="4" id="KW-0418">Kinase</keyword>
<keyword evidence="4" id="KW-0808">Transferase</keyword>
<organism evidence="7 8">
    <name type="scientific">Clostridium formicaceticum</name>
    <dbReference type="NCBI Taxonomy" id="1497"/>
    <lineage>
        <taxon>Bacteria</taxon>
        <taxon>Bacillati</taxon>
        <taxon>Bacillota</taxon>
        <taxon>Clostridia</taxon>
        <taxon>Eubacteriales</taxon>
        <taxon>Clostridiaceae</taxon>
        <taxon>Clostridium</taxon>
    </lineage>
</organism>
<dbReference type="SUPFAM" id="SSF47384">
    <property type="entry name" value="Homodimeric domain of signal transducing histidine kinase"/>
    <property type="match status" value="1"/>
</dbReference>
<gene>
    <name evidence="7" type="ORF">BJL90_00265</name>
</gene>